<feature type="transmembrane region" description="Helical" evidence="9">
    <location>
        <begin position="116"/>
        <end position="137"/>
    </location>
</feature>
<dbReference type="GO" id="GO:0016020">
    <property type="term" value="C:membrane"/>
    <property type="evidence" value="ECO:0007669"/>
    <property type="project" value="UniProtKB-SubCell"/>
</dbReference>
<accession>A0A498IGB0</accession>
<dbReference type="InterPro" id="IPR004813">
    <property type="entry name" value="OPT"/>
</dbReference>
<dbReference type="EMBL" id="RDQH01000339">
    <property type="protein sequence ID" value="RXH80293.1"/>
    <property type="molecule type" value="Genomic_DNA"/>
</dbReference>
<dbReference type="GO" id="GO:0015031">
    <property type="term" value="P:protein transport"/>
    <property type="evidence" value="ECO:0007669"/>
    <property type="project" value="UniProtKB-KW"/>
</dbReference>
<keyword evidence="11" id="KW-1185">Reference proteome</keyword>
<evidence type="ECO:0000256" key="5">
    <source>
        <dbReference type="ARBA" id="ARBA00022856"/>
    </source>
</evidence>
<feature type="transmembrane region" description="Helical" evidence="9">
    <location>
        <begin position="158"/>
        <end position="176"/>
    </location>
</feature>
<evidence type="ECO:0000313" key="10">
    <source>
        <dbReference type="EMBL" id="RXH80293.1"/>
    </source>
</evidence>
<evidence type="ECO:0000256" key="3">
    <source>
        <dbReference type="ARBA" id="ARBA00022448"/>
    </source>
</evidence>
<comment type="subcellular location">
    <subcellularLocation>
        <location evidence="1">Membrane</location>
        <topology evidence="1">Multi-pass membrane protein</topology>
    </subcellularLocation>
</comment>
<dbReference type="STRING" id="3750.A0A498IGB0"/>
<dbReference type="GO" id="GO:0035673">
    <property type="term" value="F:oligopeptide transmembrane transporter activity"/>
    <property type="evidence" value="ECO:0007669"/>
    <property type="project" value="InterPro"/>
</dbReference>
<dbReference type="InterPro" id="IPR004648">
    <property type="entry name" value="Oligpept_transpt"/>
</dbReference>
<evidence type="ECO:0000256" key="7">
    <source>
        <dbReference type="ARBA" id="ARBA00022989"/>
    </source>
</evidence>
<proteinExistence type="inferred from homology"/>
<sequence>MATLPSLMGDAYSIGAITIIKAYYKLSLSFILSLVIVLTTQVIGYGWAGILRKYLVDSVEIWWPSNVAQVSLFRALHEKDHKAKGLTPMQFFLIALTASFLYYAFPGYLFPILTIIAQQIGSGYSGFGVGVFTFDWARISAYHGSPLVTPWTSILNDGFGFVIFIYIIMPLCYWKFNTFDAQKFPIFSSKLFTFTGHKYDITKILTPQFDINIDAYNSYGKLSLSQLFALSIGSGFARFTATLVHVALFHGIDILKQSKSAMQYAKMECGLERESIP</sequence>
<keyword evidence="7 9" id="KW-1133">Transmembrane helix</keyword>
<reference evidence="10 11" key="1">
    <citation type="submission" date="2018-10" db="EMBL/GenBank/DDBJ databases">
        <title>A high-quality apple genome assembly.</title>
        <authorList>
            <person name="Hu J."/>
        </authorList>
    </citation>
    <scope>NUCLEOTIDE SEQUENCE [LARGE SCALE GENOMIC DNA]</scope>
    <source>
        <strain evidence="11">cv. HFTH1</strain>
        <tissue evidence="10">Young leaf</tissue>
    </source>
</reference>
<evidence type="ECO:0000256" key="9">
    <source>
        <dbReference type="SAM" id="Phobius"/>
    </source>
</evidence>
<dbReference type="PANTHER" id="PTHR22601">
    <property type="entry name" value="ISP4 LIKE PROTEIN"/>
    <property type="match status" value="1"/>
</dbReference>
<organism evidence="10 11">
    <name type="scientific">Malus domestica</name>
    <name type="common">Apple</name>
    <name type="synonym">Pyrus malus</name>
    <dbReference type="NCBI Taxonomy" id="3750"/>
    <lineage>
        <taxon>Eukaryota</taxon>
        <taxon>Viridiplantae</taxon>
        <taxon>Streptophyta</taxon>
        <taxon>Embryophyta</taxon>
        <taxon>Tracheophyta</taxon>
        <taxon>Spermatophyta</taxon>
        <taxon>Magnoliopsida</taxon>
        <taxon>eudicotyledons</taxon>
        <taxon>Gunneridae</taxon>
        <taxon>Pentapetalae</taxon>
        <taxon>rosids</taxon>
        <taxon>fabids</taxon>
        <taxon>Rosales</taxon>
        <taxon>Rosaceae</taxon>
        <taxon>Amygdaloideae</taxon>
        <taxon>Maleae</taxon>
        <taxon>Malus</taxon>
    </lineage>
</organism>
<evidence type="ECO:0000256" key="1">
    <source>
        <dbReference type="ARBA" id="ARBA00004141"/>
    </source>
</evidence>
<evidence type="ECO:0000256" key="6">
    <source>
        <dbReference type="ARBA" id="ARBA00022927"/>
    </source>
</evidence>
<keyword evidence="5" id="KW-0571">Peptide transport</keyword>
<comment type="caution">
    <text evidence="10">The sequence shown here is derived from an EMBL/GenBank/DDBJ whole genome shotgun (WGS) entry which is preliminary data.</text>
</comment>
<feature type="transmembrane region" description="Helical" evidence="9">
    <location>
        <begin position="30"/>
        <end position="48"/>
    </location>
</feature>
<comment type="similarity">
    <text evidence="2">Belongs to the oligopeptide OPT transporter (TC 2.A.67.1) family.</text>
</comment>
<dbReference type="Pfam" id="PF03169">
    <property type="entry name" value="OPT"/>
    <property type="match status" value="1"/>
</dbReference>
<feature type="transmembrane region" description="Helical" evidence="9">
    <location>
        <begin position="227"/>
        <end position="249"/>
    </location>
</feature>
<keyword evidence="6" id="KW-0653">Protein transport</keyword>
<evidence type="ECO:0000313" key="11">
    <source>
        <dbReference type="Proteomes" id="UP000290289"/>
    </source>
</evidence>
<gene>
    <name evidence="10" type="ORF">DVH24_041440</name>
</gene>
<evidence type="ECO:0000256" key="4">
    <source>
        <dbReference type="ARBA" id="ARBA00022692"/>
    </source>
</evidence>
<keyword evidence="4 9" id="KW-0812">Transmembrane</keyword>
<dbReference type="Proteomes" id="UP000290289">
    <property type="component" value="Chromosome 13"/>
</dbReference>
<feature type="transmembrane region" description="Helical" evidence="9">
    <location>
        <begin position="91"/>
        <end position="110"/>
    </location>
</feature>
<protein>
    <submittedName>
        <fullName evidence="10">Uncharacterized protein</fullName>
    </submittedName>
</protein>
<evidence type="ECO:0000256" key="8">
    <source>
        <dbReference type="ARBA" id="ARBA00023136"/>
    </source>
</evidence>
<dbReference type="AlphaFoldDB" id="A0A498IGB0"/>
<keyword evidence="8 9" id="KW-0472">Membrane</keyword>
<keyword evidence="3" id="KW-0813">Transport</keyword>
<evidence type="ECO:0000256" key="2">
    <source>
        <dbReference type="ARBA" id="ARBA00005484"/>
    </source>
</evidence>
<name>A0A498IGB0_MALDO</name>
<dbReference type="NCBIfam" id="TIGR00728">
    <property type="entry name" value="OPT_sfam"/>
    <property type="match status" value="1"/>
</dbReference>